<dbReference type="AlphaFoldDB" id="A0A139A034"/>
<evidence type="ECO:0000313" key="2">
    <source>
        <dbReference type="Proteomes" id="UP000070544"/>
    </source>
</evidence>
<dbReference type="EMBL" id="KQ965839">
    <property type="protein sequence ID" value="KXS09998.1"/>
    <property type="molecule type" value="Genomic_DNA"/>
</dbReference>
<dbReference type="Proteomes" id="UP000070544">
    <property type="component" value="Unassembled WGS sequence"/>
</dbReference>
<keyword evidence="2" id="KW-1185">Reference proteome</keyword>
<gene>
    <name evidence="1" type="ORF">M427DRAFT_193100</name>
</gene>
<organism evidence="1 2">
    <name type="scientific">Gonapodya prolifera (strain JEL478)</name>
    <name type="common">Monoblepharis prolifera</name>
    <dbReference type="NCBI Taxonomy" id="1344416"/>
    <lineage>
        <taxon>Eukaryota</taxon>
        <taxon>Fungi</taxon>
        <taxon>Fungi incertae sedis</taxon>
        <taxon>Chytridiomycota</taxon>
        <taxon>Chytridiomycota incertae sedis</taxon>
        <taxon>Monoblepharidomycetes</taxon>
        <taxon>Monoblepharidales</taxon>
        <taxon>Gonapodyaceae</taxon>
        <taxon>Gonapodya</taxon>
    </lineage>
</organism>
<accession>A0A139A034</accession>
<name>A0A139A034_GONPJ</name>
<proteinExistence type="predicted"/>
<evidence type="ECO:0000313" key="1">
    <source>
        <dbReference type="EMBL" id="KXS09998.1"/>
    </source>
</evidence>
<sequence length="241" mass="27649">MPRTRARRSGKGARCGPKHLKTDILRFVKTQSGAFLKQKNVTECSKRKLDRQCIDAYKRDFPDKSLSVDKHRIALVEFLNDVFQPNGSVRKDTMDRLQQELQVVLEAYDSPSLTWVDFLRSQVSTTFLPIVQVAIPNWLQFMQVSYCKTFAMPIELSSLVCFLGFLSSAFGLVYPKALAPMISHQVKKILPVIWIHFSSNHGVMEQAMRDLLDFKNQQLKENKRKRPDGQIGNVAFKEAKN</sequence>
<reference evidence="1 2" key="1">
    <citation type="journal article" date="2015" name="Genome Biol. Evol.">
        <title>Phylogenomic analyses indicate that early fungi evolved digesting cell walls of algal ancestors of land plants.</title>
        <authorList>
            <person name="Chang Y."/>
            <person name="Wang S."/>
            <person name="Sekimoto S."/>
            <person name="Aerts A.L."/>
            <person name="Choi C."/>
            <person name="Clum A."/>
            <person name="LaButti K.M."/>
            <person name="Lindquist E.A."/>
            <person name="Yee Ngan C."/>
            <person name="Ohm R.A."/>
            <person name="Salamov A.A."/>
            <person name="Grigoriev I.V."/>
            <person name="Spatafora J.W."/>
            <person name="Berbee M.L."/>
        </authorList>
    </citation>
    <scope>NUCLEOTIDE SEQUENCE [LARGE SCALE GENOMIC DNA]</scope>
    <source>
        <strain evidence="1 2">JEL478</strain>
    </source>
</reference>
<protein>
    <submittedName>
        <fullName evidence="1">Uncharacterized protein</fullName>
    </submittedName>
</protein>